<dbReference type="PANTHER" id="PTHR45672:SF3">
    <property type="entry name" value="THIOREDOXIN DOMAIN-CONTAINING PROTEIN 5"/>
    <property type="match status" value="1"/>
</dbReference>
<name>A0A6C0CNC0_9ZZZZ</name>
<keyword evidence="2" id="KW-0732">Signal</keyword>
<sequence length="273" mass="30994">MSRTVKLDPKKPTLVLFHKPGCPACIHFMPIWNSARAIIKQSGLAIVQSFARNNEPVDSLMQTYNILSYPTVLLFHHGKTTKFQAERTVDNLVAFVRSDAAPETGKPIIIFLHWSKCGHCHTVRPTWDQLKDNLKNDMSVKFEEYEAEQSPHIMKKFGVSSYPTFLRVQGNTVAMHEGERSYEKLLDFIKPKIRSIEPAPTAPPKVVLNGYKQFTDGTSFWAIRADRAKNTICTVEGKLGATPTMQCRKYTGKDINAFVKRQIAKKGWMPIKK</sequence>
<dbReference type="CDD" id="cd02961">
    <property type="entry name" value="PDI_a_family"/>
    <property type="match status" value="2"/>
</dbReference>
<dbReference type="AlphaFoldDB" id="A0A6C0CNC0"/>
<dbReference type="InterPro" id="IPR051063">
    <property type="entry name" value="PDI"/>
</dbReference>
<dbReference type="SUPFAM" id="SSF52833">
    <property type="entry name" value="Thioredoxin-like"/>
    <property type="match status" value="2"/>
</dbReference>
<reference evidence="4" key="1">
    <citation type="journal article" date="2020" name="Nature">
        <title>Giant virus diversity and host interactions through global metagenomics.</title>
        <authorList>
            <person name="Schulz F."/>
            <person name="Roux S."/>
            <person name="Paez-Espino D."/>
            <person name="Jungbluth S."/>
            <person name="Walsh D.A."/>
            <person name="Denef V.J."/>
            <person name="McMahon K.D."/>
            <person name="Konstantinidis K.T."/>
            <person name="Eloe-Fadrosh E.A."/>
            <person name="Kyrpides N.C."/>
            <person name="Woyke T."/>
        </authorList>
    </citation>
    <scope>NUCLEOTIDE SEQUENCE</scope>
    <source>
        <strain evidence="4">GVMAG-M-3300021354-14</strain>
    </source>
</reference>
<comment type="similarity">
    <text evidence="1">Belongs to the protein disulfide isomerase family.</text>
</comment>
<accession>A0A6C0CNC0</accession>
<evidence type="ECO:0000256" key="1">
    <source>
        <dbReference type="ARBA" id="ARBA00006347"/>
    </source>
</evidence>
<dbReference type="InterPro" id="IPR013766">
    <property type="entry name" value="Thioredoxin_domain"/>
</dbReference>
<dbReference type="Pfam" id="PF00085">
    <property type="entry name" value="Thioredoxin"/>
    <property type="match status" value="2"/>
</dbReference>
<dbReference type="GO" id="GO:0003756">
    <property type="term" value="F:protein disulfide isomerase activity"/>
    <property type="evidence" value="ECO:0007669"/>
    <property type="project" value="TreeGrafter"/>
</dbReference>
<dbReference type="GO" id="GO:0005783">
    <property type="term" value="C:endoplasmic reticulum"/>
    <property type="evidence" value="ECO:0007669"/>
    <property type="project" value="TreeGrafter"/>
</dbReference>
<evidence type="ECO:0000259" key="3">
    <source>
        <dbReference type="PROSITE" id="PS51352"/>
    </source>
</evidence>
<dbReference type="PROSITE" id="PS51352">
    <property type="entry name" value="THIOREDOXIN_2"/>
    <property type="match status" value="1"/>
</dbReference>
<dbReference type="EMBL" id="MN739450">
    <property type="protein sequence ID" value="QHT05174.1"/>
    <property type="molecule type" value="Genomic_DNA"/>
</dbReference>
<dbReference type="PANTHER" id="PTHR45672">
    <property type="entry name" value="PROTEIN DISULFIDE-ISOMERASE C17H9.14C-RELATED"/>
    <property type="match status" value="1"/>
</dbReference>
<protein>
    <recommendedName>
        <fullName evidence="3">Thioredoxin domain-containing protein</fullName>
    </recommendedName>
</protein>
<evidence type="ECO:0000313" key="4">
    <source>
        <dbReference type="EMBL" id="QHT05174.1"/>
    </source>
</evidence>
<evidence type="ECO:0000256" key="2">
    <source>
        <dbReference type="ARBA" id="ARBA00022729"/>
    </source>
</evidence>
<dbReference type="InterPro" id="IPR036249">
    <property type="entry name" value="Thioredoxin-like_sf"/>
</dbReference>
<feature type="domain" description="Thioredoxin" evidence="3">
    <location>
        <begin position="58"/>
        <end position="194"/>
    </location>
</feature>
<proteinExistence type="inferred from homology"/>
<dbReference type="GO" id="GO:0006457">
    <property type="term" value="P:protein folding"/>
    <property type="evidence" value="ECO:0007669"/>
    <property type="project" value="TreeGrafter"/>
</dbReference>
<dbReference type="Gene3D" id="3.40.30.10">
    <property type="entry name" value="Glutaredoxin"/>
    <property type="match status" value="2"/>
</dbReference>
<organism evidence="4">
    <name type="scientific">viral metagenome</name>
    <dbReference type="NCBI Taxonomy" id="1070528"/>
    <lineage>
        <taxon>unclassified sequences</taxon>
        <taxon>metagenomes</taxon>
        <taxon>organismal metagenomes</taxon>
    </lineage>
</organism>